<evidence type="ECO:0000256" key="4">
    <source>
        <dbReference type="ARBA" id="ARBA00022759"/>
    </source>
</evidence>
<dbReference type="Pfam" id="PF00825">
    <property type="entry name" value="Ribonuclease_P"/>
    <property type="match status" value="1"/>
</dbReference>
<evidence type="ECO:0000313" key="10">
    <source>
        <dbReference type="Proteomes" id="UP000288587"/>
    </source>
</evidence>
<dbReference type="InterPro" id="IPR000100">
    <property type="entry name" value="RNase_P"/>
</dbReference>
<dbReference type="Gene3D" id="3.30.230.10">
    <property type="match status" value="1"/>
</dbReference>
<protein>
    <recommendedName>
        <fullName evidence="7">Ribonuclease P protein component</fullName>
        <shortName evidence="7">RNase P protein</shortName>
        <shortName evidence="7">RNaseP protein</shortName>
        <ecNumber evidence="7">3.1.26.5</ecNumber>
    </recommendedName>
    <alternativeName>
        <fullName evidence="7">Protein C5</fullName>
    </alternativeName>
</protein>
<comment type="subunit">
    <text evidence="7">Consists of a catalytic RNA component (M1 or rnpB) and a protein subunit.</text>
</comment>
<dbReference type="PROSITE" id="PS00648">
    <property type="entry name" value="RIBONUCLEASE_P"/>
    <property type="match status" value="1"/>
</dbReference>
<proteinExistence type="inferred from homology"/>
<dbReference type="InterPro" id="IPR020568">
    <property type="entry name" value="Ribosomal_Su5_D2-typ_SF"/>
</dbReference>
<dbReference type="RefSeq" id="WP_127683362.1">
    <property type="nucleotide sequence ID" value="NZ_SACM01000003.1"/>
</dbReference>
<sequence>MTSPERLGLCPSPGRIQRAADFERLLGQPSRARSPLFAVHHLSSVPSRPVPPRHSLPTGLSTDSVPSSVSVVDEPAQPPAASDVSGHWLGLVVPKRLAKRAVTRNLVKRLVRATLLEQLRAGAPLPAGLWAVRLRAPIDKKQFVSAKSDALRLHLRDDLATLWRRAANPKPPKPRPPKDTQVTP</sequence>
<dbReference type="EMBL" id="SACM01000003">
    <property type="protein sequence ID" value="RVT84959.1"/>
    <property type="molecule type" value="Genomic_DNA"/>
</dbReference>
<dbReference type="InterPro" id="IPR020539">
    <property type="entry name" value="RNase_P_CS"/>
</dbReference>
<dbReference type="AlphaFoldDB" id="A0A3S2VEI6"/>
<feature type="region of interest" description="Disordered" evidence="8">
    <location>
        <begin position="43"/>
        <end position="78"/>
    </location>
</feature>
<dbReference type="GO" id="GO:0030677">
    <property type="term" value="C:ribonuclease P complex"/>
    <property type="evidence" value="ECO:0007669"/>
    <property type="project" value="TreeGrafter"/>
</dbReference>
<evidence type="ECO:0000256" key="3">
    <source>
        <dbReference type="ARBA" id="ARBA00022722"/>
    </source>
</evidence>
<dbReference type="InterPro" id="IPR014721">
    <property type="entry name" value="Ribsml_uS5_D2-typ_fold_subgr"/>
</dbReference>
<evidence type="ECO:0000256" key="2">
    <source>
        <dbReference type="ARBA" id="ARBA00022694"/>
    </source>
</evidence>
<keyword evidence="2 7" id="KW-0819">tRNA processing</keyword>
<comment type="catalytic activity">
    <reaction evidence="7">
        <text>Endonucleolytic cleavage of RNA, removing 5'-extranucleotides from tRNA precursor.</text>
        <dbReference type="EC" id="3.1.26.5"/>
    </reaction>
</comment>
<evidence type="ECO:0000256" key="1">
    <source>
        <dbReference type="ARBA" id="ARBA00002663"/>
    </source>
</evidence>
<dbReference type="OrthoDB" id="398329at2"/>
<name>A0A3S2VEI6_9BURK</name>
<dbReference type="PANTHER" id="PTHR33992">
    <property type="entry name" value="RIBONUCLEASE P PROTEIN COMPONENT"/>
    <property type="match status" value="1"/>
</dbReference>
<reference evidence="9 10" key="1">
    <citation type="submission" date="2019-01" db="EMBL/GenBank/DDBJ databases">
        <authorList>
            <person name="Chen W.-M."/>
        </authorList>
    </citation>
    <scope>NUCLEOTIDE SEQUENCE [LARGE SCALE GENOMIC DNA]</scope>
    <source>
        <strain evidence="9 10">CCP-18</strain>
    </source>
</reference>
<keyword evidence="10" id="KW-1185">Reference proteome</keyword>
<keyword evidence="3 7" id="KW-0540">Nuclease</keyword>
<dbReference type="GO" id="GO:0001682">
    <property type="term" value="P:tRNA 5'-leader removal"/>
    <property type="evidence" value="ECO:0007669"/>
    <property type="project" value="UniProtKB-UniRule"/>
</dbReference>
<organism evidence="9 10">
    <name type="scientific">Inhella crocodyli</name>
    <dbReference type="NCBI Taxonomy" id="2499851"/>
    <lineage>
        <taxon>Bacteria</taxon>
        <taxon>Pseudomonadati</taxon>
        <taxon>Pseudomonadota</taxon>
        <taxon>Betaproteobacteria</taxon>
        <taxon>Burkholderiales</taxon>
        <taxon>Sphaerotilaceae</taxon>
        <taxon>Inhella</taxon>
    </lineage>
</organism>
<dbReference type="PANTHER" id="PTHR33992:SF1">
    <property type="entry name" value="RIBONUCLEASE P PROTEIN COMPONENT"/>
    <property type="match status" value="1"/>
</dbReference>
<evidence type="ECO:0000256" key="5">
    <source>
        <dbReference type="ARBA" id="ARBA00022801"/>
    </source>
</evidence>
<comment type="caution">
    <text evidence="9">The sequence shown here is derived from an EMBL/GenBank/DDBJ whole genome shotgun (WGS) entry which is preliminary data.</text>
</comment>
<gene>
    <name evidence="7" type="primary">rnpA</name>
    <name evidence="9" type="ORF">EOD73_12640</name>
</gene>
<comment type="similarity">
    <text evidence="7">Belongs to the RnpA family.</text>
</comment>
<comment type="function">
    <text evidence="1 7">RNaseP catalyzes the removal of the 5'-leader sequence from pre-tRNA to produce the mature 5'-terminus. It can also cleave other RNA substrates such as 4.5S RNA. The protein component plays an auxiliary but essential role in vivo by binding to the 5'-leader sequence and broadening the substrate specificity of the ribozyme.</text>
</comment>
<dbReference type="GO" id="GO:0004526">
    <property type="term" value="F:ribonuclease P activity"/>
    <property type="evidence" value="ECO:0007669"/>
    <property type="project" value="UniProtKB-UniRule"/>
</dbReference>
<keyword evidence="6 7" id="KW-0694">RNA-binding</keyword>
<dbReference type="HAMAP" id="MF_00227">
    <property type="entry name" value="RNase_P"/>
    <property type="match status" value="1"/>
</dbReference>
<evidence type="ECO:0000313" key="9">
    <source>
        <dbReference type="EMBL" id="RVT84959.1"/>
    </source>
</evidence>
<dbReference type="GO" id="GO:0042781">
    <property type="term" value="F:3'-tRNA processing endoribonuclease activity"/>
    <property type="evidence" value="ECO:0007669"/>
    <property type="project" value="TreeGrafter"/>
</dbReference>
<feature type="region of interest" description="Disordered" evidence="8">
    <location>
        <begin position="163"/>
        <end position="184"/>
    </location>
</feature>
<dbReference type="EC" id="3.1.26.5" evidence="7"/>
<evidence type="ECO:0000256" key="7">
    <source>
        <dbReference type="HAMAP-Rule" id="MF_00227"/>
    </source>
</evidence>
<dbReference type="Proteomes" id="UP000288587">
    <property type="component" value="Unassembled WGS sequence"/>
</dbReference>
<keyword evidence="4 7" id="KW-0255">Endonuclease</keyword>
<dbReference type="GO" id="GO:0000049">
    <property type="term" value="F:tRNA binding"/>
    <property type="evidence" value="ECO:0007669"/>
    <property type="project" value="UniProtKB-UniRule"/>
</dbReference>
<keyword evidence="5 7" id="KW-0378">Hydrolase</keyword>
<dbReference type="SUPFAM" id="SSF54211">
    <property type="entry name" value="Ribosomal protein S5 domain 2-like"/>
    <property type="match status" value="1"/>
</dbReference>
<evidence type="ECO:0000256" key="6">
    <source>
        <dbReference type="ARBA" id="ARBA00022884"/>
    </source>
</evidence>
<evidence type="ECO:0000256" key="8">
    <source>
        <dbReference type="SAM" id="MobiDB-lite"/>
    </source>
</evidence>
<accession>A0A3S2VEI6</accession>